<evidence type="ECO:0000313" key="2">
    <source>
        <dbReference type="Proteomes" id="UP000272729"/>
    </source>
</evidence>
<dbReference type="RefSeq" id="WP_121222450.1">
    <property type="nucleotide sequence ID" value="NZ_JBIUBA010000005.1"/>
</dbReference>
<dbReference type="EMBL" id="RBXR01000001">
    <property type="protein sequence ID" value="RKT70278.1"/>
    <property type="molecule type" value="Genomic_DNA"/>
</dbReference>
<evidence type="ECO:0000313" key="1">
    <source>
        <dbReference type="EMBL" id="RKT70278.1"/>
    </source>
</evidence>
<comment type="caution">
    <text evidence="1">The sequence shown here is derived from an EMBL/GenBank/DDBJ whole genome shotgun (WGS) entry which is preliminary data.</text>
</comment>
<gene>
    <name evidence="1" type="ORF">DFJ66_3535</name>
</gene>
<organism evidence="1 2">
    <name type="scientific">Saccharothrix variisporea</name>
    <dbReference type="NCBI Taxonomy" id="543527"/>
    <lineage>
        <taxon>Bacteria</taxon>
        <taxon>Bacillati</taxon>
        <taxon>Actinomycetota</taxon>
        <taxon>Actinomycetes</taxon>
        <taxon>Pseudonocardiales</taxon>
        <taxon>Pseudonocardiaceae</taxon>
        <taxon>Saccharothrix</taxon>
    </lineage>
</organism>
<proteinExistence type="predicted"/>
<reference evidence="1 2" key="1">
    <citation type="submission" date="2018-10" db="EMBL/GenBank/DDBJ databases">
        <title>Sequencing the genomes of 1000 actinobacteria strains.</title>
        <authorList>
            <person name="Klenk H.-P."/>
        </authorList>
    </citation>
    <scope>NUCLEOTIDE SEQUENCE [LARGE SCALE GENOMIC DNA]</scope>
    <source>
        <strain evidence="1 2">DSM 43911</strain>
    </source>
</reference>
<evidence type="ECO:0008006" key="3">
    <source>
        <dbReference type="Google" id="ProtNLM"/>
    </source>
</evidence>
<dbReference type="Proteomes" id="UP000272729">
    <property type="component" value="Unassembled WGS sequence"/>
</dbReference>
<name>A0A495XFE6_9PSEU</name>
<protein>
    <recommendedName>
        <fullName evidence="3">PE family protein</fullName>
    </recommendedName>
</protein>
<keyword evidence="2" id="KW-1185">Reference proteome</keyword>
<sequence length="139" mass="14755">MYDAEGGGGKLSFMGDTVSKAPGGAGGAAGYVISQTRFFVDPDEAQNLIKGLEAAVKELQLAKRYSDDITRTQSPGKDAYSGFATVKIRETASDLEGGYGWANQKAQEALLKTIQNIRDALAAYKTTESAAEDALKPRD</sequence>
<dbReference type="OrthoDB" id="3688975at2"/>
<accession>A0A495XFE6</accession>
<dbReference type="AlphaFoldDB" id="A0A495XFE6"/>